<keyword evidence="2" id="KW-1185">Reference proteome</keyword>
<organism evidence="1 2">
    <name type="scientific">Cirrhinus molitorella</name>
    <name type="common">mud carp</name>
    <dbReference type="NCBI Taxonomy" id="172907"/>
    <lineage>
        <taxon>Eukaryota</taxon>
        <taxon>Metazoa</taxon>
        <taxon>Chordata</taxon>
        <taxon>Craniata</taxon>
        <taxon>Vertebrata</taxon>
        <taxon>Euteleostomi</taxon>
        <taxon>Actinopterygii</taxon>
        <taxon>Neopterygii</taxon>
        <taxon>Teleostei</taxon>
        <taxon>Ostariophysi</taxon>
        <taxon>Cypriniformes</taxon>
        <taxon>Cyprinidae</taxon>
        <taxon>Labeoninae</taxon>
        <taxon>Labeonini</taxon>
        <taxon>Cirrhinus</taxon>
    </lineage>
</organism>
<evidence type="ECO:0000313" key="1">
    <source>
        <dbReference type="EMBL" id="KAL1272917.1"/>
    </source>
</evidence>
<evidence type="ECO:0000313" key="2">
    <source>
        <dbReference type="Proteomes" id="UP001558613"/>
    </source>
</evidence>
<sequence>MSTGWRQRGEERGKKYLHQWPVPNGSAKGKWLLLYGKPVMTCMMIENGHSSCLWSPTAQGLGTGWDINHSLTGKETPPHFLPDLAERHFQVSNYHYGAKATPAALQRGVLASP</sequence>
<name>A0ABR3N7Y5_9TELE</name>
<accession>A0ABR3N7Y5</accession>
<comment type="caution">
    <text evidence="1">The sequence shown here is derived from an EMBL/GenBank/DDBJ whole genome shotgun (WGS) entry which is preliminary data.</text>
</comment>
<reference evidence="1 2" key="1">
    <citation type="submission" date="2023-09" db="EMBL/GenBank/DDBJ databases">
        <authorList>
            <person name="Wang M."/>
        </authorList>
    </citation>
    <scope>NUCLEOTIDE SEQUENCE [LARGE SCALE GENOMIC DNA]</scope>
    <source>
        <strain evidence="1">GT-2023</strain>
        <tissue evidence="1">Liver</tissue>
    </source>
</reference>
<proteinExistence type="predicted"/>
<gene>
    <name evidence="1" type="ORF">QQF64_028779</name>
</gene>
<dbReference type="EMBL" id="JAYMGO010000006">
    <property type="protein sequence ID" value="KAL1272917.1"/>
    <property type="molecule type" value="Genomic_DNA"/>
</dbReference>
<protein>
    <submittedName>
        <fullName evidence="1">Uncharacterized protein</fullName>
    </submittedName>
</protein>
<dbReference type="Proteomes" id="UP001558613">
    <property type="component" value="Unassembled WGS sequence"/>
</dbReference>